<dbReference type="GO" id="GO:0008233">
    <property type="term" value="F:peptidase activity"/>
    <property type="evidence" value="ECO:0007669"/>
    <property type="project" value="UniProtKB-KW"/>
</dbReference>
<evidence type="ECO:0000259" key="4">
    <source>
        <dbReference type="Pfam" id="PF04586"/>
    </source>
</evidence>
<evidence type="ECO:0000313" key="5">
    <source>
        <dbReference type="EMBL" id="CUO20940.1"/>
    </source>
</evidence>
<reference evidence="5 6" key="1">
    <citation type="submission" date="2015-09" db="EMBL/GenBank/DDBJ databases">
        <authorList>
            <consortium name="Pathogen Informatics"/>
        </authorList>
    </citation>
    <scope>NUCLEOTIDE SEQUENCE [LARGE SCALE GENOMIC DNA]</scope>
    <source>
        <strain evidence="5 6">2789STDY5834855</strain>
    </source>
</reference>
<evidence type="ECO:0000256" key="1">
    <source>
        <dbReference type="ARBA" id="ARBA00022612"/>
    </source>
</evidence>
<dbReference type="Pfam" id="PF04586">
    <property type="entry name" value="Peptidase_S78"/>
    <property type="match status" value="1"/>
</dbReference>
<sequence>MEKNRDYFSCTSQFEVREMGEEKQLGIQGYALRFNSMSEDLGYREVIALGALDDTDLSDVILTFNHSEDKVLARNNKQEGTGSLKLTVDSQGLFFEAIPTDTTYSRDLIENIKNGVIDKCSFRFRIDWSDKEAQKWDWDDGIRGYDLRTIKKIKKIVDVSLVTFPAY</sequence>
<dbReference type="InterPro" id="IPR054613">
    <property type="entry name" value="Peptidase_S78_dom"/>
</dbReference>
<organism evidence="5 6">
    <name type="scientific">Clostridium disporicum</name>
    <dbReference type="NCBI Taxonomy" id="84024"/>
    <lineage>
        <taxon>Bacteria</taxon>
        <taxon>Bacillati</taxon>
        <taxon>Bacillota</taxon>
        <taxon>Clostridia</taxon>
        <taxon>Eubacteriales</taxon>
        <taxon>Clostridiaceae</taxon>
        <taxon>Clostridium</taxon>
    </lineage>
</organism>
<evidence type="ECO:0000256" key="2">
    <source>
        <dbReference type="ARBA" id="ARBA00022670"/>
    </source>
</evidence>
<protein>
    <submittedName>
        <fullName evidence="5">Phage prohead protease, HK97 family</fullName>
    </submittedName>
</protein>
<proteinExistence type="predicted"/>
<evidence type="ECO:0000313" key="6">
    <source>
        <dbReference type="Proteomes" id="UP000095558"/>
    </source>
</evidence>
<dbReference type="EMBL" id="CYZV01000017">
    <property type="protein sequence ID" value="CUO20940.1"/>
    <property type="molecule type" value="Genomic_DNA"/>
</dbReference>
<dbReference type="RefSeq" id="WP_082425249.1">
    <property type="nucleotide sequence ID" value="NZ_CYZV01000017.1"/>
</dbReference>
<dbReference type="AlphaFoldDB" id="A0A174DA75"/>
<accession>A0A174DA75</accession>
<dbReference type="GO" id="GO:0006508">
    <property type="term" value="P:proteolysis"/>
    <property type="evidence" value="ECO:0007669"/>
    <property type="project" value="UniProtKB-KW"/>
</dbReference>
<gene>
    <name evidence="5" type="ORF">ERS852470_01716</name>
</gene>
<dbReference type="NCBIfam" id="TIGR01543">
    <property type="entry name" value="proheadase_HK97"/>
    <property type="match status" value="1"/>
</dbReference>
<dbReference type="Proteomes" id="UP000095558">
    <property type="component" value="Unassembled WGS sequence"/>
</dbReference>
<dbReference type="OrthoDB" id="64791at2"/>
<dbReference type="InterPro" id="IPR006433">
    <property type="entry name" value="Prohead_protease"/>
</dbReference>
<keyword evidence="3" id="KW-0378">Hydrolase</keyword>
<keyword evidence="2 5" id="KW-0645">Protease</keyword>
<keyword evidence="1" id="KW-1188">Viral release from host cell</keyword>
<name>A0A174DA75_9CLOT</name>
<feature type="domain" description="Prohead serine protease" evidence="4">
    <location>
        <begin position="13"/>
        <end position="167"/>
    </location>
</feature>
<evidence type="ECO:0000256" key="3">
    <source>
        <dbReference type="ARBA" id="ARBA00022801"/>
    </source>
</evidence>